<reference evidence="1 2" key="1">
    <citation type="submission" date="2018-06" db="EMBL/GenBank/DDBJ databases">
        <title>Comparative genomics reveals the genomic features of Rhizophagus irregularis, R. cerebriforme, R. diaphanum and Gigaspora rosea, and their symbiotic lifestyle signature.</title>
        <authorList>
            <person name="Morin E."/>
            <person name="San Clemente H."/>
            <person name="Chen E.C.H."/>
            <person name="De La Providencia I."/>
            <person name="Hainaut M."/>
            <person name="Kuo A."/>
            <person name="Kohler A."/>
            <person name="Murat C."/>
            <person name="Tang N."/>
            <person name="Roy S."/>
            <person name="Loubradou J."/>
            <person name="Henrissat B."/>
            <person name="Grigoriev I.V."/>
            <person name="Corradi N."/>
            <person name="Roux C."/>
            <person name="Martin F.M."/>
        </authorList>
    </citation>
    <scope>NUCLEOTIDE SEQUENCE [LARGE SCALE GENOMIC DNA]</scope>
    <source>
        <strain evidence="1 2">DAOM 194757</strain>
    </source>
</reference>
<sequence>MFRKQFSKAVSYVRMFELNHVNGIDSFVKSYVNRNIRYNIHPYFLACKNKYRRRYYIHNQRKRLNPFKQTNRNLNSHPKGSLS</sequence>
<name>A0A397V1L0_9GLOM</name>
<accession>A0A397V1L0</accession>
<protein>
    <submittedName>
        <fullName evidence="1">Uncharacterized protein</fullName>
    </submittedName>
</protein>
<evidence type="ECO:0000313" key="1">
    <source>
        <dbReference type="EMBL" id="RIB13216.1"/>
    </source>
</evidence>
<keyword evidence="2" id="KW-1185">Reference proteome</keyword>
<dbReference type="EMBL" id="QKWP01000945">
    <property type="protein sequence ID" value="RIB13216.1"/>
    <property type="molecule type" value="Genomic_DNA"/>
</dbReference>
<dbReference type="AlphaFoldDB" id="A0A397V1L0"/>
<comment type="caution">
    <text evidence="1">The sequence shown here is derived from an EMBL/GenBank/DDBJ whole genome shotgun (WGS) entry which is preliminary data.</text>
</comment>
<dbReference type="Proteomes" id="UP000266673">
    <property type="component" value="Unassembled WGS sequence"/>
</dbReference>
<proteinExistence type="predicted"/>
<evidence type="ECO:0000313" key="2">
    <source>
        <dbReference type="Proteomes" id="UP000266673"/>
    </source>
</evidence>
<gene>
    <name evidence="1" type="ORF">C2G38_1752446</name>
</gene>
<organism evidence="1 2">
    <name type="scientific">Gigaspora rosea</name>
    <dbReference type="NCBI Taxonomy" id="44941"/>
    <lineage>
        <taxon>Eukaryota</taxon>
        <taxon>Fungi</taxon>
        <taxon>Fungi incertae sedis</taxon>
        <taxon>Mucoromycota</taxon>
        <taxon>Glomeromycotina</taxon>
        <taxon>Glomeromycetes</taxon>
        <taxon>Diversisporales</taxon>
        <taxon>Gigasporaceae</taxon>
        <taxon>Gigaspora</taxon>
    </lineage>
</organism>